<feature type="region of interest" description="Disordered" evidence="1">
    <location>
        <begin position="46"/>
        <end position="188"/>
    </location>
</feature>
<dbReference type="AlphaFoldDB" id="A0A2G9RBG3"/>
<dbReference type="EMBL" id="KV955268">
    <property type="protein sequence ID" value="PIO25199.1"/>
    <property type="molecule type" value="Genomic_DNA"/>
</dbReference>
<name>A0A2G9RBG3_AQUCT</name>
<feature type="region of interest" description="Disordered" evidence="1">
    <location>
        <begin position="1"/>
        <end position="27"/>
    </location>
</feature>
<feature type="compositionally biased region" description="Acidic residues" evidence="1">
    <location>
        <begin position="78"/>
        <end position="88"/>
    </location>
</feature>
<gene>
    <name evidence="2" type="ORF">AB205_0093010</name>
</gene>
<proteinExistence type="predicted"/>
<feature type="compositionally biased region" description="Basic residues" evidence="1">
    <location>
        <begin position="61"/>
        <end position="73"/>
    </location>
</feature>
<accession>A0A2G9RBG3</accession>
<feature type="compositionally biased region" description="Basic and acidic residues" evidence="1">
    <location>
        <begin position="179"/>
        <end position="188"/>
    </location>
</feature>
<feature type="compositionally biased region" description="Basic residues" evidence="1">
    <location>
        <begin position="118"/>
        <end position="127"/>
    </location>
</feature>
<evidence type="ECO:0000256" key="1">
    <source>
        <dbReference type="SAM" id="MobiDB-lite"/>
    </source>
</evidence>
<protein>
    <submittedName>
        <fullName evidence="2">Uncharacterized protein</fullName>
    </submittedName>
</protein>
<evidence type="ECO:0000313" key="2">
    <source>
        <dbReference type="EMBL" id="PIO25199.1"/>
    </source>
</evidence>
<dbReference type="Proteomes" id="UP000228934">
    <property type="component" value="Unassembled WGS sequence"/>
</dbReference>
<reference evidence="3" key="1">
    <citation type="journal article" date="2017" name="Nat. Commun.">
        <title>The North American bullfrog draft genome provides insight into hormonal regulation of long noncoding RNA.</title>
        <authorList>
            <person name="Hammond S.A."/>
            <person name="Warren R.L."/>
            <person name="Vandervalk B.P."/>
            <person name="Kucuk E."/>
            <person name="Khan H."/>
            <person name="Gibb E.A."/>
            <person name="Pandoh P."/>
            <person name="Kirk H."/>
            <person name="Zhao Y."/>
            <person name="Jones M."/>
            <person name="Mungall A.J."/>
            <person name="Coope R."/>
            <person name="Pleasance S."/>
            <person name="Moore R.A."/>
            <person name="Holt R.A."/>
            <person name="Round J.M."/>
            <person name="Ohora S."/>
            <person name="Walle B.V."/>
            <person name="Veldhoen N."/>
            <person name="Helbing C.C."/>
            <person name="Birol I."/>
        </authorList>
    </citation>
    <scope>NUCLEOTIDE SEQUENCE [LARGE SCALE GENOMIC DNA]</scope>
</reference>
<organism evidence="2 3">
    <name type="scientific">Aquarana catesbeiana</name>
    <name type="common">American bullfrog</name>
    <name type="synonym">Rana catesbeiana</name>
    <dbReference type="NCBI Taxonomy" id="8400"/>
    <lineage>
        <taxon>Eukaryota</taxon>
        <taxon>Metazoa</taxon>
        <taxon>Chordata</taxon>
        <taxon>Craniata</taxon>
        <taxon>Vertebrata</taxon>
        <taxon>Euteleostomi</taxon>
        <taxon>Amphibia</taxon>
        <taxon>Batrachia</taxon>
        <taxon>Anura</taxon>
        <taxon>Neobatrachia</taxon>
        <taxon>Ranoidea</taxon>
        <taxon>Ranidae</taxon>
        <taxon>Aquarana</taxon>
    </lineage>
</organism>
<keyword evidence="3" id="KW-1185">Reference proteome</keyword>
<evidence type="ECO:0000313" key="3">
    <source>
        <dbReference type="Proteomes" id="UP000228934"/>
    </source>
</evidence>
<feature type="compositionally biased region" description="Basic residues" evidence="1">
    <location>
        <begin position="141"/>
        <end position="150"/>
    </location>
</feature>
<sequence length="188" mass="21044">MTSSPESAYHAPHAVSGGHIDEEKRLKEEVEHKKLLEQRAQYVEKTKNLLQFTGEMETQKERKRGGGGGRRSRKNGDFDEFVNDDSDEDLPKKKKRKKGGSDSGGDQEGGEGQEGEKKKKKRRKRPPKTGEGSDDDDDRPRPKKKPPKKPVKVERTPASMRGKIKSKAMISSSDDSSDEDKLKIADEG</sequence>